<dbReference type="AlphaFoldDB" id="A0A8J3YC31"/>
<evidence type="ECO:0000259" key="2">
    <source>
        <dbReference type="PROSITE" id="PS50887"/>
    </source>
</evidence>
<dbReference type="Pfam" id="PF00990">
    <property type="entry name" value="GGDEF"/>
    <property type="match status" value="1"/>
</dbReference>
<organism evidence="3 4">
    <name type="scientific">Spirilliplanes yamanashiensis</name>
    <dbReference type="NCBI Taxonomy" id="42233"/>
    <lineage>
        <taxon>Bacteria</taxon>
        <taxon>Bacillati</taxon>
        <taxon>Actinomycetota</taxon>
        <taxon>Actinomycetes</taxon>
        <taxon>Micromonosporales</taxon>
        <taxon>Micromonosporaceae</taxon>
        <taxon>Spirilliplanes</taxon>
    </lineage>
</organism>
<dbReference type="SUPFAM" id="SSF55073">
    <property type="entry name" value="Nucleotide cyclase"/>
    <property type="match status" value="1"/>
</dbReference>
<dbReference type="InterPro" id="IPR052163">
    <property type="entry name" value="DGC-Regulatory_Protein"/>
</dbReference>
<dbReference type="CDD" id="cd01949">
    <property type="entry name" value="GGDEF"/>
    <property type="match status" value="1"/>
</dbReference>
<feature type="transmembrane region" description="Helical" evidence="1">
    <location>
        <begin position="142"/>
        <end position="161"/>
    </location>
</feature>
<feature type="transmembrane region" description="Helical" evidence="1">
    <location>
        <begin position="73"/>
        <end position="93"/>
    </location>
</feature>
<keyword evidence="1" id="KW-1133">Transmembrane helix</keyword>
<proteinExistence type="predicted"/>
<dbReference type="NCBIfam" id="TIGR00254">
    <property type="entry name" value="GGDEF"/>
    <property type="match status" value="1"/>
</dbReference>
<dbReference type="RefSeq" id="WP_203940541.1">
    <property type="nucleotide sequence ID" value="NZ_BAAAGJ010000011.1"/>
</dbReference>
<dbReference type="EMBL" id="BOOY01000032">
    <property type="protein sequence ID" value="GIJ05344.1"/>
    <property type="molecule type" value="Genomic_DNA"/>
</dbReference>
<keyword evidence="1" id="KW-0472">Membrane</keyword>
<feature type="transmembrane region" description="Helical" evidence="1">
    <location>
        <begin position="173"/>
        <end position="190"/>
    </location>
</feature>
<keyword evidence="1" id="KW-0812">Transmembrane</keyword>
<feature type="domain" description="GGDEF" evidence="2">
    <location>
        <begin position="382"/>
        <end position="514"/>
    </location>
</feature>
<sequence>MAQLLRPRRPDPVLSALLLGTSALAAWLTLGAGGVAAQVVTAWAFVAAGHAVLLALAVRSVRRGGGPPAVHRFWRAVVVAAAVYLAGDLAQVVAAARAPHEPAAATGGPVQLALLSAGSAWLGLALITAPLGLRTRRERFRFWLDVATVVVAAAAVGWALVADDAGNGVLATLRGPVLLVVCVFVVAKLLMSGTAPFSRWCGLVGVAAAGVKAGADTLGSGGLGARELPVFLALTVTSHALLTVAVRVNQLQPPAATRSARRPYSVLPYAAVAATYVLLTVAVLRDDHPGVRVGLAGAALCTALVAARQVAAFRDNARLLTELDTRVTELHAAQDELRRSLAERDALAAQLRHLAYHDELTGLANRALFTERLDAAVRADGDAVTVMLVDLDDFKLVNDALGHAAGDAVLRETARRLTACVRDGDTVARLGGDEYAVLLRPPRPADVAATAARIVAACEQPVLLAAGAATVGASVGVAFSAAGGAGSDALLLEADRAMYAVKHGGKGAFALAGSDAWDTAGTPPT</sequence>
<dbReference type="InterPro" id="IPR029787">
    <property type="entry name" value="Nucleotide_cyclase"/>
</dbReference>
<evidence type="ECO:0000313" key="3">
    <source>
        <dbReference type="EMBL" id="GIJ05344.1"/>
    </source>
</evidence>
<dbReference type="Proteomes" id="UP000652013">
    <property type="component" value="Unassembled WGS sequence"/>
</dbReference>
<comment type="caution">
    <text evidence="3">The sequence shown here is derived from an EMBL/GenBank/DDBJ whole genome shotgun (WGS) entry which is preliminary data.</text>
</comment>
<dbReference type="SMART" id="SM00267">
    <property type="entry name" value="GGDEF"/>
    <property type="match status" value="1"/>
</dbReference>
<feature type="transmembrane region" description="Helical" evidence="1">
    <location>
        <begin position="113"/>
        <end position="133"/>
    </location>
</feature>
<gene>
    <name evidence="3" type="ORF">Sya03_46960</name>
</gene>
<dbReference type="InterPro" id="IPR000160">
    <property type="entry name" value="GGDEF_dom"/>
</dbReference>
<feature type="transmembrane region" description="Helical" evidence="1">
    <location>
        <begin position="266"/>
        <end position="284"/>
    </location>
</feature>
<reference evidence="3" key="1">
    <citation type="submission" date="2021-01" db="EMBL/GenBank/DDBJ databases">
        <title>Whole genome shotgun sequence of Spirilliplanes yamanashiensis NBRC 15828.</title>
        <authorList>
            <person name="Komaki H."/>
            <person name="Tamura T."/>
        </authorList>
    </citation>
    <scope>NUCLEOTIDE SEQUENCE</scope>
    <source>
        <strain evidence="3">NBRC 15828</strain>
    </source>
</reference>
<dbReference type="PROSITE" id="PS50887">
    <property type="entry name" value="GGDEF"/>
    <property type="match status" value="1"/>
</dbReference>
<name>A0A8J3YC31_9ACTN</name>
<evidence type="ECO:0000313" key="4">
    <source>
        <dbReference type="Proteomes" id="UP000652013"/>
    </source>
</evidence>
<dbReference type="Gene3D" id="3.30.70.270">
    <property type="match status" value="1"/>
</dbReference>
<feature type="transmembrane region" description="Helical" evidence="1">
    <location>
        <begin position="41"/>
        <end position="61"/>
    </location>
</feature>
<evidence type="ECO:0000256" key="1">
    <source>
        <dbReference type="SAM" id="Phobius"/>
    </source>
</evidence>
<dbReference type="PANTHER" id="PTHR46663:SF4">
    <property type="entry name" value="DIGUANYLATE CYCLASE DGCT-RELATED"/>
    <property type="match status" value="1"/>
</dbReference>
<feature type="transmembrane region" description="Helical" evidence="1">
    <location>
        <begin position="290"/>
        <end position="311"/>
    </location>
</feature>
<keyword evidence="4" id="KW-1185">Reference proteome</keyword>
<dbReference type="PANTHER" id="PTHR46663">
    <property type="entry name" value="DIGUANYLATE CYCLASE DGCT-RELATED"/>
    <property type="match status" value="1"/>
</dbReference>
<dbReference type="InterPro" id="IPR043128">
    <property type="entry name" value="Rev_trsase/Diguanyl_cyclase"/>
</dbReference>
<accession>A0A8J3YC31</accession>
<protein>
    <recommendedName>
        <fullName evidence="2">GGDEF domain-containing protein</fullName>
    </recommendedName>
</protein>